<proteinExistence type="predicted"/>
<gene>
    <name evidence="1" type="ORF">KTAU_13890</name>
</gene>
<dbReference type="EMBL" id="BKZV01000001">
    <property type="protein sequence ID" value="GER82752.1"/>
    <property type="molecule type" value="Genomic_DNA"/>
</dbReference>
<dbReference type="Proteomes" id="UP000334820">
    <property type="component" value="Unassembled WGS sequence"/>
</dbReference>
<comment type="caution">
    <text evidence="1">The sequence shown here is derived from an EMBL/GenBank/DDBJ whole genome shotgun (WGS) entry which is preliminary data.</text>
</comment>
<protein>
    <submittedName>
        <fullName evidence="1">Uncharacterized protein</fullName>
    </submittedName>
</protein>
<name>A0A5J4K6Q8_9CHLR</name>
<dbReference type="AlphaFoldDB" id="A0A5J4K6Q8"/>
<reference evidence="1 2" key="1">
    <citation type="journal article" date="2019" name="Int. J. Syst. Evol. Microbiol.">
        <title>Thermogemmatispora aurantia sp. nov. and Thermogemmatispora argillosa sp. nov., within the class Ktedonobacteria, and emended description of the genus Thermogemmatispora.</title>
        <authorList>
            <person name="Zheng Y."/>
            <person name="Wang C.M."/>
            <person name="Sakai Y."/>
            <person name="Abe K."/>
            <person name="Yokota A."/>
            <person name="Yabe S."/>
        </authorList>
    </citation>
    <scope>NUCLEOTIDE SEQUENCE [LARGE SCALE GENOMIC DNA]</scope>
    <source>
        <strain evidence="1 2">A1-2</strain>
    </source>
</reference>
<accession>A0A5J4K6Q8</accession>
<sequence length="96" mass="11352">MEMPVELHRDWSGTVYVLGVAEQCQRLVLVRFGEGWCELVEAVPGTDRYPPGRCTRIELSEEQLERLWQCWQRWREEREHGGQVGQEGEFDDDQPF</sequence>
<organism evidence="1 2">
    <name type="scientific">Thermogemmatispora aurantia</name>
    <dbReference type="NCBI Taxonomy" id="2045279"/>
    <lineage>
        <taxon>Bacteria</taxon>
        <taxon>Bacillati</taxon>
        <taxon>Chloroflexota</taxon>
        <taxon>Ktedonobacteria</taxon>
        <taxon>Thermogemmatisporales</taxon>
        <taxon>Thermogemmatisporaceae</taxon>
        <taxon>Thermogemmatispora</taxon>
    </lineage>
</organism>
<evidence type="ECO:0000313" key="2">
    <source>
        <dbReference type="Proteomes" id="UP000334820"/>
    </source>
</evidence>
<evidence type="ECO:0000313" key="1">
    <source>
        <dbReference type="EMBL" id="GER82752.1"/>
    </source>
</evidence>
<keyword evidence="2" id="KW-1185">Reference proteome</keyword>
<dbReference type="RefSeq" id="WP_151727546.1">
    <property type="nucleotide sequence ID" value="NZ_BKZV01000001.1"/>
</dbReference>